<organism evidence="3 4">
    <name type="scientific">Candidatus Venteria ishoeyi</name>
    <dbReference type="NCBI Taxonomy" id="1899563"/>
    <lineage>
        <taxon>Bacteria</taxon>
        <taxon>Pseudomonadati</taxon>
        <taxon>Pseudomonadota</taxon>
        <taxon>Gammaproteobacteria</taxon>
        <taxon>Thiotrichales</taxon>
        <taxon>Thiotrichaceae</taxon>
        <taxon>Venteria</taxon>
    </lineage>
</organism>
<protein>
    <submittedName>
        <fullName evidence="3">Uncharacterized protein</fullName>
    </submittedName>
</protein>
<name>A0A1H6FI53_9GAMM</name>
<feature type="compositionally biased region" description="Basic and acidic residues" evidence="1">
    <location>
        <begin position="1"/>
        <end position="12"/>
    </location>
</feature>
<reference evidence="3 4" key="1">
    <citation type="submission" date="2016-10" db="EMBL/GenBank/DDBJ databases">
        <authorList>
            <person name="de Groot N.N."/>
        </authorList>
    </citation>
    <scope>NUCLEOTIDE SEQUENCE [LARGE SCALE GENOMIC DNA]</scope>
    <source>
        <strain evidence="3">MBHS1</strain>
    </source>
</reference>
<sequence length="34" mass="4153">MAEARQYRESQAIREQMQQQNIKKKSFKELPDEI</sequence>
<evidence type="ECO:0000313" key="4">
    <source>
        <dbReference type="Proteomes" id="UP000236724"/>
    </source>
</evidence>
<proteinExistence type="predicted"/>
<evidence type="ECO:0000313" key="2">
    <source>
        <dbReference type="EMBL" id="SEH09188.1"/>
    </source>
</evidence>
<dbReference type="AlphaFoldDB" id="A0A1H6FI53"/>
<accession>A0A1H6FI53</accession>
<feature type="region of interest" description="Disordered" evidence="1">
    <location>
        <begin position="1"/>
        <end position="34"/>
    </location>
</feature>
<gene>
    <name evidence="2" type="ORF">MBHS_05082</name>
    <name evidence="3" type="ORF">MBHS_05208</name>
</gene>
<dbReference type="EMBL" id="FMSV02000561">
    <property type="protein sequence ID" value="SEH09313.1"/>
    <property type="molecule type" value="Genomic_DNA"/>
</dbReference>
<evidence type="ECO:0000313" key="3">
    <source>
        <dbReference type="EMBL" id="SEH09313.1"/>
    </source>
</evidence>
<dbReference type="Proteomes" id="UP000236724">
    <property type="component" value="Unassembled WGS sequence"/>
</dbReference>
<keyword evidence="4" id="KW-1185">Reference proteome</keyword>
<dbReference type="EMBL" id="FMSV02000558">
    <property type="protein sequence ID" value="SEH09188.1"/>
    <property type="molecule type" value="Genomic_DNA"/>
</dbReference>
<evidence type="ECO:0000256" key="1">
    <source>
        <dbReference type="SAM" id="MobiDB-lite"/>
    </source>
</evidence>